<keyword evidence="2" id="KW-1185">Reference proteome</keyword>
<evidence type="ECO:0000313" key="2">
    <source>
        <dbReference type="Proteomes" id="UP001172457"/>
    </source>
</evidence>
<comment type="caution">
    <text evidence="1">The sequence shown here is derived from an EMBL/GenBank/DDBJ whole genome shotgun (WGS) entry which is preliminary data.</text>
</comment>
<dbReference type="EMBL" id="JARYMX010000001">
    <property type="protein sequence ID" value="KAJ9567473.1"/>
    <property type="molecule type" value="Genomic_DNA"/>
</dbReference>
<protein>
    <recommendedName>
        <fullName evidence="3">Reverse transcriptase Ty1/copia-type domain-containing protein</fullName>
    </recommendedName>
</protein>
<evidence type="ECO:0000313" key="1">
    <source>
        <dbReference type="EMBL" id="KAJ9567473.1"/>
    </source>
</evidence>
<proteinExistence type="predicted"/>
<name>A0AA38UCJ0_9ASTR</name>
<dbReference type="Proteomes" id="UP001172457">
    <property type="component" value="Chromosome 1"/>
</dbReference>
<dbReference type="AlphaFoldDB" id="A0AA38UCJ0"/>
<accession>A0AA38UCJ0</accession>
<sequence length="92" mass="10535">MKDPSWIEAMQEELLQFVLQHVWDLVDLPRGHRVIGTKWIFRNKTDERGIVMRSTYHGIVNPQVDDLNRPKDTLTCSDYGLSLGLGPPSSNT</sequence>
<organism evidence="1 2">
    <name type="scientific">Centaurea solstitialis</name>
    <name type="common">yellow star-thistle</name>
    <dbReference type="NCBI Taxonomy" id="347529"/>
    <lineage>
        <taxon>Eukaryota</taxon>
        <taxon>Viridiplantae</taxon>
        <taxon>Streptophyta</taxon>
        <taxon>Embryophyta</taxon>
        <taxon>Tracheophyta</taxon>
        <taxon>Spermatophyta</taxon>
        <taxon>Magnoliopsida</taxon>
        <taxon>eudicotyledons</taxon>
        <taxon>Gunneridae</taxon>
        <taxon>Pentapetalae</taxon>
        <taxon>asterids</taxon>
        <taxon>campanulids</taxon>
        <taxon>Asterales</taxon>
        <taxon>Asteraceae</taxon>
        <taxon>Carduoideae</taxon>
        <taxon>Cardueae</taxon>
        <taxon>Centaureinae</taxon>
        <taxon>Centaurea</taxon>
    </lineage>
</organism>
<evidence type="ECO:0008006" key="3">
    <source>
        <dbReference type="Google" id="ProtNLM"/>
    </source>
</evidence>
<reference evidence="1" key="1">
    <citation type="submission" date="2023-03" db="EMBL/GenBank/DDBJ databases">
        <title>Chromosome-scale reference genome and RAD-based genetic map of yellow starthistle (Centaurea solstitialis) reveal putative structural variation and QTLs associated with invader traits.</title>
        <authorList>
            <person name="Reatini B."/>
            <person name="Cang F.A."/>
            <person name="Jiang Q."/>
            <person name="Mckibben M.T.W."/>
            <person name="Barker M.S."/>
            <person name="Rieseberg L.H."/>
            <person name="Dlugosch K.M."/>
        </authorList>
    </citation>
    <scope>NUCLEOTIDE SEQUENCE</scope>
    <source>
        <strain evidence="1">CAN-66</strain>
        <tissue evidence="1">Leaf</tissue>
    </source>
</reference>
<gene>
    <name evidence="1" type="ORF">OSB04_003439</name>
</gene>